<reference evidence="5" key="3">
    <citation type="submission" date="2011-03" db="EMBL/GenBank/DDBJ databases">
        <title>Annotation of Magnaporthe poae ATCC 64411.</title>
        <authorList>
            <person name="Ma L.-J."/>
            <person name="Dead R."/>
            <person name="Young S.K."/>
            <person name="Zeng Q."/>
            <person name="Gargeya S."/>
            <person name="Fitzgerald M."/>
            <person name="Haas B."/>
            <person name="Abouelleil A."/>
            <person name="Alvarado L."/>
            <person name="Arachchi H.M."/>
            <person name="Berlin A."/>
            <person name="Brown A."/>
            <person name="Chapman S.B."/>
            <person name="Chen Z."/>
            <person name="Dunbar C."/>
            <person name="Freedman E."/>
            <person name="Gearin G."/>
            <person name="Gellesch M."/>
            <person name="Goldberg J."/>
            <person name="Griggs A."/>
            <person name="Gujja S."/>
            <person name="Heiman D."/>
            <person name="Howarth C."/>
            <person name="Larson L."/>
            <person name="Lui A."/>
            <person name="MacDonald P.J.P."/>
            <person name="Mehta T."/>
            <person name="Montmayeur A."/>
            <person name="Murphy C."/>
            <person name="Neiman D."/>
            <person name="Pearson M."/>
            <person name="Priest M."/>
            <person name="Roberts A."/>
            <person name="Saif S."/>
            <person name="Shea T."/>
            <person name="Shenoy N."/>
            <person name="Sisk P."/>
            <person name="Stolte C."/>
            <person name="Sykes S."/>
            <person name="Yandava C."/>
            <person name="Wortman J."/>
            <person name="Nusbaum C."/>
            <person name="Birren B."/>
        </authorList>
    </citation>
    <scope>NUCLEOTIDE SEQUENCE</scope>
    <source>
        <strain evidence="5">ATCC 64411</strain>
    </source>
</reference>
<dbReference type="eggNOG" id="ENOG502QPVE">
    <property type="taxonomic scope" value="Eukaryota"/>
</dbReference>
<dbReference type="EMBL" id="GL876970">
    <property type="protein sequence ID" value="KLU87858.1"/>
    <property type="molecule type" value="Genomic_DNA"/>
</dbReference>
<keyword evidence="3" id="KW-0119">Carbohydrate metabolism</keyword>
<protein>
    <submittedName>
        <fullName evidence="5">Seed imbibition protein</fullName>
    </submittedName>
</protein>
<dbReference type="InterPro" id="IPR017853">
    <property type="entry name" value="GH"/>
</dbReference>
<dbReference type="STRING" id="644358.A0A0C4E357"/>
<evidence type="ECO:0000313" key="7">
    <source>
        <dbReference type="Proteomes" id="UP000011715"/>
    </source>
</evidence>
<organism evidence="6 7">
    <name type="scientific">Magnaporthiopsis poae (strain ATCC 64411 / 73-15)</name>
    <name type="common">Kentucky bluegrass fungus</name>
    <name type="synonym">Magnaporthe poae</name>
    <dbReference type="NCBI Taxonomy" id="644358"/>
    <lineage>
        <taxon>Eukaryota</taxon>
        <taxon>Fungi</taxon>
        <taxon>Dikarya</taxon>
        <taxon>Ascomycota</taxon>
        <taxon>Pezizomycotina</taxon>
        <taxon>Sordariomycetes</taxon>
        <taxon>Sordariomycetidae</taxon>
        <taxon>Magnaporthales</taxon>
        <taxon>Magnaporthaceae</taxon>
        <taxon>Magnaporthiopsis</taxon>
    </lineage>
</organism>
<dbReference type="VEuPathDB" id="FungiDB:MAPG_06849"/>
<keyword evidence="7" id="KW-1185">Reference proteome</keyword>
<dbReference type="Pfam" id="PF05691">
    <property type="entry name" value="Raffinose_syn"/>
    <property type="match status" value="1"/>
</dbReference>
<dbReference type="OrthoDB" id="4664297at2759"/>
<dbReference type="PANTHER" id="PTHR31268">
    <property type="match status" value="1"/>
</dbReference>
<dbReference type="GO" id="GO:0004557">
    <property type="term" value="F:alpha-galactosidase activity"/>
    <property type="evidence" value="ECO:0007669"/>
    <property type="project" value="UniProtKB-EC"/>
</dbReference>
<evidence type="ECO:0000313" key="6">
    <source>
        <dbReference type="EnsemblFungi" id="MAPG_06849T0"/>
    </source>
</evidence>
<comment type="similarity">
    <text evidence="2">Belongs to the glycosyl hydrolases 36 family.</text>
</comment>
<name>A0A0C4E357_MAGP6</name>
<evidence type="ECO:0000256" key="1">
    <source>
        <dbReference type="ARBA" id="ARBA00001255"/>
    </source>
</evidence>
<accession>A0A0C4E357</accession>
<dbReference type="InterPro" id="IPR008811">
    <property type="entry name" value="Glycosyl_hydrolases_36"/>
</dbReference>
<dbReference type="SUPFAM" id="SSF51445">
    <property type="entry name" value="(Trans)glycosidases"/>
    <property type="match status" value="1"/>
</dbReference>
<proteinExistence type="inferred from homology"/>
<dbReference type="GO" id="GO:0047274">
    <property type="term" value="F:galactinol-sucrose galactosyltransferase activity"/>
    <property type="evidence" value="ECO:0007669"/>
    <property type="project" value="UniProtKB-EC"/>
</dbReference>
<dbReference type="AlphaFoldDB" id="A0A0C4E357"/>
<dbReference type="EMBL" id="ADBL01001649">
    <property type="status" value="NOT_ANNOTATED_CDS"/>
    <property type="molecule type" value="Genomic_DNA"/>
</dbReference>
<evidence type="ECO:0000313" key="5">
    <source>
        <dbReference type="EMBL" id="KLU87858.1"/>
    </source>
</evidence>
<sequence length="850" mass="93517">MGPRLVCNPPLGFVTVVNDSRVRFTFAVALCPGAGSHGSVGRVSDTAVWHNNTEDRTWAELPLHHRLHYLPQRSDGRSSYFNGSLARVSDQVASFRFTVKFRLESDAEWQWAKEIAGLDDGEVIFAPQQLPNDNLSHYVTDSDHDIHVEAGPEKSKVCFSWELSIPVAAARGRRSGYATATLGIPVRAIRWFAIVRHNEAWFGPRQGRGQVSLDKDGILISFLRDDGVHVVLLTLSFDDVLTTLGSDSSGNLLARCRNDRESTGTGRVFAATAIRADVAINAVFGAARSLVRSLPQKESTGCNAELATHAKQQVEDWHDGLAYCTWNGLGQDLTPARIIDALDRLGSSGVHASNLIIDDNWQSLDFAGESNFQHRWTAFEANKENFPDGLKALTSEIRRRFPFIQNIAVWHGIFGYWGGMATTGDVARAYAMRTVKRREGIWLGGGEMTTVDGPDAHSLFDDFYRFLAASGVNAVKTDTQSFLDYPEHAEDRSVLTASYQTAWRSALVRHFDGKAIACMAQIPQNIPEFLRDDRPALMMRNSDDFFPDDPGSHTWHVFSNAHVALLSMHLNVLPDWDMFQTVHHFSRFHAAARCLSGGPIYITDRPGQHDGSLIGEMTANTPDGRLVILRPEVIGRTAEMYLQHTDARLLRIQARHGQASMLGIFNVGSVALTEFVFLRDFLSSPDADPSTTFIIHRHGSASFTGPYTLAANDPVAELTVVERGVEILTAHVVRKVGEMSLAVLGLLGKMSGAAAVIAAQYDEQPSSSTLRLRVALKALGILGVGILGPDFKPNSITVAVRGSEIHGLDRHLVFSDQILRLDLVGIWESLGGLPCSREDSNVEVLITLRI</sequence>
<reference evidence="6" key="5">
    <citation type="submission" date="2015-06" db="UniProtKB">
        <authorList>
            <consortium name="EnsemblFungi"/>
        </authorList>
    </citation>
    <scope>IDENTIFICATION</scope>
    <source>
        <strain evidence="6">ATCC 64411</strain>
    </source>
</reference>
<reference evidence="6" key="4">
    <citation type="journal article" date="2015" name="G3 (Bethesda)">
        <title>Genome sequences of three phytopathogenic species of the Magnaporthaceae family of fungi.</title>
        <authorList>
            <person name="Okagaki L.H."/>
            <person name="Nunes C.C."/>
            <person name="Sailsbery J."/>
            <person name="Clay B."/>
            <person name="Brown D."/>
            <person name="John T."/>
            <person name="Oh Y."/>
            <person name="Young N."/>
            <person name="Fitzgerald M."/>
            <person name="Haas B.J."/>
            <person name="Zeng Q."/>
            <person name="Young S."/>
            <person name="Adiconis X."/>
            <person name="Fan L."/>
            <person name="Levin J.Z."/>
            <person name="Mitchell T.K."/>
            <person name="Okubara P.A."/>
            <person name="Farman M.L."/>
            <person name="Kohn L.M."/>
            <person name="Birren B."/>
            <person name="Ma L.-J."/>
            <person name="Dean R.A."/>
        </authorList>
    </citation>
    <scope>NUCLEOTIDE SEQUENCE</scope>
    <source>
        <strain evidence="6">ATCC 64411 / 73-15</strain>
    </source>
</reference>
<comment type="catalytic activity">
    <reaction evidence="1">
        <text>Hydrolysis of terminal, non-reducing alpha-D-galactose residues in alpha-D-galactosides, including galactose oligosaccharides, galactomannans and galactolipids.</text>
        <dbReference type="EC" id="3.2.1.22"/>
    </reaction>
</comment>
<dbReference type="Proteomes" id="UP000011715">
    <property type="component" value="Unassembled WGS sequence"/>
</dbReference>
<dbReference type="PANTHER" id="PTHR31268:SF32">
    <property type="entry name" value="GALACTINOL--SUCROSE GALACTOSYLTRANSFERASE 2-RELATED"/>
    <property type="match status" value="1"/>
</dbReference>
<dbReference type="Gene3D" id="3.20.20.70">
    <property type="entry name" value="Aldolase class I"/>
    <property type="match status" value="1"/>
</dbReference>
<dbReference type="EnsemblFungi" id="MAPG_06849T0">
    <property type="protein sequence ID" value="MAPG_06849T0"/>
    <property type="gene ID" value="MAPG_06849"/>
</dbReference>
<dbReference type="OMA" id="WHIHTNS"/>
<dbReference type="InterPro" id="IPR013785">
    <property type="entry name" value="Aldolase_TIM"/>
</dbReference>
<evidence type="ECO:0000256" key="2">
    <source>
        <dbReference type="ARBA" id="ARBA00007240"/>
    </source>
</evidence>
<evidence type="ECO:0000256" key="3">
    <source>
        <dbReference type="ARBA" id="ARBA00023277"/>
    </source>
</evidence>
<reference evidence="5" key="1">
    <citation type="submission" date="2010-05" db="EMBL/GenBank/DDBJ databases">
        <title>The Genome Sequence of Magnaporthe poae strain ATCC 64411.</title>
        <authorList>
            <consortium name="The Broad Institute Genome Sequencing Platform"/>
            <consortium name="Broad Institute Genome Sequencing Center for Infectious Disease"/>
            <person name="Ma L.-J."/>
            <person name="Dead R."/>
            <person name="Young S."/>
            <person name="Zeng Q."/>
            <person name="Koehrsen M."/>
            <person name="Alvarado L."/>
            <person name="Berlin A."/>
            <person name="Chapman S.B."/>
            <person name="Chen Z."/>
            <person name="Freedman E."/>
            <person name="Gellesch M."/>
            <person name="Goldberg J."/>
            <person name="Griggs A."/>
            <person name="Gujja S."/>
            <person name="Heilman E.R."/>
            <person name="Heiman D."/>
            <person name="Hepburn T."/>
            <person name="Howarth C."/>
            <person name="Jen D."/>
            <person name="Larson L."/>
            <person name="Mehta T."/>
            <person name="Neiman D."/>
            <person name="Pearson M."/>
            <person name="Roberts A."/>
            <person name="Saif S."/>
            <person name="Shea T."/>
            <person name="Shenoy N."/>
            <person name="Sisk P."/>
            <person name="Stolte C."/>
            <person name="Sykes S."/>
            <person name="Walk T."/>
            <person name="White J."/>
            <person name="Yandava C."/>
            <person name="Haas B."/>
            <person name="Nusbaum C."/>
            <person name="Birren B."/>
        </authorList>
    </citation>
    <scope>NUCLEOTIDE SEQUENCE</scope>
    <source>
        <strain evidence="5">ATCC 64411</strain>
    </source>
</reference>
<gene>
    <name evidence="5" type="ORF">MAPG_06849</name>
</gene>
<comment type="catalytic activity">
    <reaction evidence="4">
        <text>alpha-D-galactosyl-(1-&gt;3)-1D-myo-inositol + sucrose = raffinose + myo-inositol</text>
        <dbReference type="Rhea" id="RHEA:20161"/>
        <dbReference type="ChEBI" id="CHEBI:16634"/>
        <dbReference type="ChEBI" id="CHEBI:17268"/>
        <dbReference type="ChEBI" id="CHEBI:17505"/>
        <dbReference type="ChEBI" id="CHEBI:17992"/>
        <dbReference type="EC" id="2.4.1.82"/>
    </reaction>
</comment>
<evidence type="ECO:0000256" key="4">
    <source>
        <dbReference type="ARBA" id="ARBA00049426"/>
    </source>
</evidence>
<reference evidence="7" key="2">
    <citation type="submission" date="2010-05" db="EMBL/GenBank/DDBJ databases">
        <title>The genome sequence of Magnaporthe poae strain ATCC 64411.</title>
        <authorList>
            <person name="Ma L.-J."/>
            <person name="Dead R."/>
            <person name="Young S."/>
            <person name="Zeng Q."/>
            <person name="Koehrsen M."/>
            <person name="Alvarado L."/>
            <person name="Berlin A."/>
            <person name="Chapman S.B."/>
            <person name="Chen Z."/>
            <person name="Freedman E."/>
            <person name="Gellesch M."/>
            <person name="Goldberg J."/>
            <person name="Griggs A."/>
            <person name="Gujja S."/>
            <person name="Heilman E.R."/>
            <person name="Heiman D."/>
            <person name="Hepburn T."/>
            <person name="Howarth C."/>
            <person name="Jen D."/>
            <person name="Larson L."/>
            <person name="Mehta T."/>
            <person name="Neiman D."/>
            <person name="Pearson M."/>
            <person name="Roberts A."/>
            <person name="Saif S."/>
            <person name="Shea T."/>
            <person name="Shenoy N."/>
            <person name="Sisk P."/>
            <person name="Stolte C."/>
            <person name="Sykes S."/>
            <person name="Walk T."/>
            <person name="White J."/>
            <person name="Yandava C."/>
            <person name="Haas B."/>
            <person name="Nusbaum C."/>
            <person name="Birren B."/>
        </authorList>
    </citation>
    <scope>NUCLEOTIDE SEQUENCE [LARGE SCALE GENOMIC DNA]</scope>
    <source>
        <strain evidence="7">ATCC 64411 / 73-15</strain>
    </source>
</reference>